<name>A0A9X2C883_9PSED</name>
<evidence type="ECO:0000313" key="1">
    <source>
        <dbReference type="EMBL" id="MCK9800946.1"/>
    </source>
</evidence>
<dbReference type="Proteomes" id="UP001155059">
    <property type="component" value="Unassembled WGS sequence"/>
</dbReference>
<reference evidence="1 2" key="1">
    <citation type="journal article" date="2022" name="Int. J. Syst. Evol. Microbiol.">
        <title>Pseudomonas aegrilactucae sp. nov. and Pseudomonas morbosilactucae sp. nov., pathogens causing bacterial rot of lettuce in Japan.</title>
        <authorList>
            <person name="Sawada H."/>
            <person name="Fujikawa T."/>
            <person name="Satou M."/>
        </authorList>
    </citation>
    <scope>NUCLEOTIDE SEQUENCE [LARGE SCALE GENOMIC DNA]</scope>
    <source>
        <strain evidence="1 2">MAFF 302030</strain>
    </source>
</reference>
<gene>
    <name evidence="1" type="ORF">M1B34_25535</name>
</gene>
<accession>A0A9X2C883</accession>
<organism evidence="1 2">
    <name type="scientific">Pseudomonas morbosilactucae</name>
    <dbReference type="NCBI Taxonomy" id="2938197"/>
    <lineage>
        <taxon>Bacteria</taxon>
        <taxon>Pseudomonadati</taxon>
        <taxon>Pseudomonadota</taxon>
        <taxon>Gammaproteobacteria</taxon>
        <taxon>Pseudomonadales</taxon>
        <taxon>Pseudomonadaceae</taxon>
        <taxon>Pseudomonas</taxon>
    </lineage>
</organism>
<sequence>MQNAPVSRGVLHQADLHGRYQSAKVQEGARNVAVAAGLDDPQLARAMSASPVASQALARVIFRLS</sequence>
<proteinExistence type="predicted"/>
<evidence type="ECO:0000313" key="2">
    <source>
        <dbReference type="Proteomes" id="UP001155059"/>
    </source>
</evidence>
<reference evidence="1 2" key="2">
    <citation type="journal article" date="2023" name="Plant Pathol.">
        <title>Dismantling and reorganizing Pseudomonas marginalis sensu#lato.</title>
        <authorList>
            <person name="Sawada H."/>
            <person name="Fujikawa T."/>
            <person name="Satou M."/>
        </authorList>
    </citation>
    <scope>NUCLEOTIDE SEQUENCE [LARGE SCALE GENOMIC DNA]</scope>
    <source>
        <strain evidence="1 2">MAFF 302030</strain>
    </source>
</reference>
<dbReference type="EMBL" id="JALQCW010000075">
    <property type="protein sequence ID" value="MCK9800946.1"/>
    <property type="molecule type" value="Genomic_DNA"/>
</dbReference>
<comment type="caution">
    <text evidence="1">The sequence shown here is derived from an EMBL/GenBank/DDBJ whole genome shotgun (WGS) entry which is preliminary data.</text>
</comment>
<dbReference type="AlphaFoldDB" id="A0A9X2C883"/>
<dbReference type="RefSeq" id="WP_268266582.1">
    <property type="nucleotide sequence ID" value="NZ_JALQCW010000075.1"/>
</dbReference>
<protein>
    <submittedName>
        <fullName evidence="1">Uncharacterized protein</fullName>
    </submittedName>
</protein>